<organism evidence="2 3">
    <name type="scientific">Helicobacter ganmani</name>
    <dbReference type="NCBI Taxonomy" id="60246"/>
    <lineage>
        <taxon>Bacteria</taxon>
        <taxon>Pseudomonadati</taxon>
        <taxon>Campylobacterota</taxon>
        <taxon>Epsilonproteobacteria</taxon>
        <taxon>Campylobacterales</taxon>
        <taxon>Helicobacteraceae</taxon>
        <taxon>Helicobacter</taxon>
    </lineage>
</organism>
<dbReference type="OrthoDB" id="9802815at2"/>
<dbReference type="SUPFAM" id="SSF51735">
    <property type="entry name" value="NAD(P)-binding Rossmann-fold domains"/>
    <property type="match status" value="1"/>
</dbReference>
<reference evidence="2 3" key="1">
    <citation type="submission" date="2018-04" db="EMBL/GenBank/DDBJ databases">
        <title>Novel Campyloabacter and Helicobacter Species and Strains.</title>
        <authorList>
            <person name="Mannion A.J."/>
            <person name="Shen Z."/>
            <person name="Fox J.G."/>
        </authorList>
    </citation>
    <scope>NUCLEOTIDE SEQUENCE [LARGE SCALE GENOMIC DNA]</scope>
    <source>
        <strain evidence="2 3">MIT 99-5101</strain>
    </source>
</reference>
<evidence type="ECO:0000313" key="2">
    <source>
        <dbReference type="EMBL" id="RDU61578.1"/>
    </source>
</evidence>
<dbReference type="RefSeq" id="WP_115552280.1">
    <property type="nucleotide sequence ID" value="NZ_CAOUPK010000017.1"/>
</dbReference>
<dbReference type="InterPro" id="IPR036291">
    <property type="entry name" value="NAD(P)-bd_dom_sf"/>
</dbReference>
<accession>A0A3D8I8Y3</accession>
<proteinExistence type="predicted"/>
<dbReference type="Proteomes" id="UP000256650">
    <property type="component" value="Unassembled WGS sequence"/>
</dbReference>
<dbReference type="EMBL" id="NXLS01000014">
    <property type="protein sequence ID" value="RDU61578.1"/>
    <property type="molecule type" value="Genomic_DNA"/>
</dbReference>
<dbReference type="InterPro" id="IPR050177">
    <property type="entry name" value="Lipid_A_modif_metabolic_enz"/>
</dbReference>
<evidence type="ECO:0000313" key="3">
    <source>
        <dbReference type="Proteomes" id="UP000256650"/>
    </source>
</evidence>
<dbReference type="Gene3D" id="3.90.25.10">
    <property type="entry name" value="UDP-galactose 4-epimerase, domain 1"/>
    <property type="match status" value="1"/>
</dbReference>
<comment type="caution">
    <text evidence="2">The sequence shown here is derived from an EMBL/GenBank/DDBJ whole genome shotgun (WGS) entry which is preliminary data.</text>
</comment>
<keyword evidence="3" id="KW-1185">Reference proteome</keyword>
<feature type="domain" description="NAD-dependent epimerase/dehydratase" evidence="1">
    <location>
        <begin position="30"/>
        <end position="269"/>
    </location>
</feature>
<sequence length="345" mass="38854">MTAKLLRDGALRLKENFAHWFASLENQTLLISGGSGLIGSMFISVLLRNVKNIKIYCTTRNKKRALERFQTLGISINPQCDSLMFIEDYKECLEKIDYLLCCASPTQSQYFVDSPVETIETIYQHTKDLLELARKNQSKKIVFLSTMEVYGETKEKNVREEDLGVLPVLNPRNCYPAAKRLCEHLMIAYAAQYSLNICILRLSQVIGAGVSKEDQRVYMAFLNQALEKGEITLLTKGETKRNYLDVFDASSGILLGLLDKNTTGIYNLANPNIFISILELAKQIAKEVGSKKGVEIPIKQCQKANLSAFLPPFERSLDTSKLQNLGWKPLFSLEESIGSMLESLE</sequence>
<dbReference type="InterPro" id="IPR001509">
    <property type="entry name" value="Epimerase_deHydtase"/>
</dbReference>
<gene>
    <name evidence="2" type="ORF">CQA43_09080</name>
</gene>
<dbReference type="Gene3D" id="3.40.50.720">
    <property type="entry name" value="NAD(P)-binding Rossmann-like Domain"/>
    <property type="match status" value="1"/>
</dbReference>
<evidence type="ECO:0000259" key="1">
    <source>
        <dbReference type="Pfam" id="PF01370"/>
    </source>
</evidence>
<dbReference type="AlphaFoldDB" id="A0A3D8I8Y3"/>
<protein>
    <submittedName>
        <fullName evidence="2">NAD(P)-dependent oxidoreductase</fullName>
    </submittedName>
</protein>
<dbReference type="Pfam" id="PF01370">
    <property type="entry name" value="Epimerase"/>
    <property type="match status" value="1"/>
</dbReference>
<name>A0A3D8I8Y3_9HELI</name>
<dbReference type="GeneID" id="82536432"/>
<dbReference type="PANTHER" id="PTHR43245:SF13">
    <property type="entry name" value="UDP-D-APIOSE_UDP-D-XYLOSE SYNTHASE 2"/>
    <property type="match status" value="1"/>
</dbReference>
<dbReference type="PANTHER" id="PTHR43245">
    <property type="entry name" value="BIFUNCTIONAL POLYMYXIN RESISTANCE PROTEIN ARNA"/>
    <property type="match status" value="1"/>
</dbReference>